<feature type="signal peptide" evidence="1">
    <location>
        <begin position="1"/>
        <end position="17"/>
    </location>
</feature>
<dbReference type="EMBL" id="JBJQND010000009">
    <property type="protein sequence ID" value="KAL3865879.1"/>
    <property type="molecule type" value="Genomic_DNA"/>
</dbReference>
<dbReference type="Proteomes" id="UP001634394">
    <property type="component" value="Unassembled WGS sequence"/>
</dbReference>
<gene>
    <name evidence="2" type="ORF">ACJMK2_043228</name>
</gene>
<evidence type="ECO:0000256" key="1">
    <source>
        <dbReference type="SAM" id="SignalP"/>
    </source>
</evidence>
<proteinExistence type="predicted"/>
<keyword evidence="1" id="KW-0732">Signal</keyword>
<feature type="chain" id="PRO_5044823053" evidence="1">
    <location>
        <begin position="18"/>
        <end position="72"/>
    </location>
</feature>
<accession>A0ABD3VW88</accession>
<comment type="caution">
    <text evidence="2">The sequence shown here is derived from an EMBL/GenBank/DDBJ whole genome shotgun (WGS) entry which is preliminary data.</text>
</comment>
<dbReference type="AlphaFoldDB" id="A0ABD3VW88"/>
<sequence length="72" mass="7992">MRLLVVMTFLFCCHAYATLVAESAIVRCPDIACLAIYIPPECAEPTYSTYRGKICLSCPRNKCPNGYPVTDI</sequence>
<organism evidence="2 3">
    <name type="scientific">Sinanodonta woodiana</name>
    <name type="common">Chinese pond mussel</name>
    <name type="synonym">Anodonta woodiana</name>
    <dbReference type="NCBI Taxonomy" id="1069815"/>
    <lineage>
        <taxon>Eukaryota</taxon>
        <taxon>Metazoa</taxon>
        <taxon>Spiralia</taxon>
        <taxon>Lophotrochozoa</taxon>
        <taxon>Mollusca</taxon>
        <taxon>Bivalvia</taxon>
        <taxon>Autobranchia</taxon>
        <taxon>Heteroconchia</taxon>
        <taxon>Palaeoheterodonta</taxon>
        <taxon>Unionida</taxon>
        <taxon>Unionoidea</taxon>
        <taxon>Unionidae</taxon>
        <taxon>Unioninae</taxon>
        <taxon>Sinanodonta</taxon>
    </lineage>
</organism>
<evidence type="ECO:0000313" key="2">
    <source>
        <dbReference type="EMBL" id="KAL3865879.1"/>
    </source>
</evidence>
<name>A0ABD3VW88_SINWO</name>
<protein>
    <submittedName>
        <fullName evidence="2">Uncharacterized protein</fullName>
    </submittedName>
</protein>
<reference evidence="2 3" key="1">
    <citation type="submission" date="2024-11" db="EMBL/GenBank/DDBJ databases">
        <title>Chromosome-level genome assembly of the freshwater bivalve Anodonta woodiana.</title>
        <authorList>
            <person name="Chen X."/>
        </authorList>
    </citation>
    <scope>NUCLEOTIDE SEQUENCE [LARGE SCALE GENOMIC DNA]</scope>
    <source>
        <strain evidence="2">MN2024</strain>
        <tissue evidence="2">Gills</tissue>
    </source>
</reference>
<keyword evidence="3" id="KW-1185">Reference proteome</keyword>
<evidence type="ECO:0000313" key="3">
    <source>
        <dbReference type="Proteomes" id="UP001634394"/>
    </source>
</evidence>